<keyword evidence="4" id="KW-1003">Cell membrane</keyword>
<dbReference type="Pfam" id="PF00672">
    <property type="entry name" value="HAMP"/>
    <property type="match status" value="1"/>
</dbReference>
<evidence type="ECO:0000256" key="1">
    <source>
        <dbReference type="ARBA" id="ARBA00000085"/>
    </source>
</evidence>
<comment type="subcellular location">
    <subcellularLocation>
        <location evidence="2">Cell membrane</location>
        <topology evidence="2">Multi-pass membrane protein</topology>
    </subcellularLocation>
</comment>
<sequence>MKIRTKFIISLILLVLLPAIFTLFITNNFLSENFNFVHFFDTYYDIFDNFSNISADFENYVDPYNNSPEYFLTENFQKDALDHFSSTFLSVEVKDNSIVQFTTYNDEIENLSFLERLLFRSMTTDQPKIQYALNHHHYEIPGTGTIDVMLKIDSSRLEVAYKGFEKVFFFLYGAFNLLLLTILLAWISNPIKRAIRRLTYTTNEIRRGNLNSKLSYEDEDDFHDLAKSIESMRQSLANSMEKQHILELEKKELIANISHDLRTPITSIRGYVQGLKDGVARTEETQREYLETIDSKTYMIESLLNDLFDITRFDTNSIKLNKQVVNLKDFLTDCVDELERDVAKIGGKLSLHFIIKDTQIHVDPEKLMRVFINVIENSIKYRSNKPLEVIILANQDDDGVFINISDNGIGVTDEDLTKIFDRFFRSDLSRNLDIKGSGIGLSICREIIASHGGKISASGNDSNGLTISLRLKAYDENIH</sequence>
<dbReference type="GO" id="GO:0016301">
    <property type="term" value="F:kinase activity"/>
    <property type="evidence" value="ECO:0007669"/>
    <property type="project" value="UniProtKB-KW"/>
</dbReference>
<dbReference type="SMART" id="SM00387">
    <property type="entry name" value="HATPase_c"/>
    <property type="match status" value="1"/>
</dbReference>
<keyword evidence="6" id="KW-0808">Transferase</keyword>
<evidence type="ECO:0000256" key="2">
    <source>
        <dbReference type="ARBA" id="ARBA00004651"/>
    </source>
</evidence>
<dbReference type="PROSITE" id="PS50109">
    <property type="entry name" value="HIS_KIN"/>
    <property type="match status" value="1"/>
</dbReference>
<dbReference type="Gene3D" id="1.10.287.130">
    <property type="match status" value="1"/>
</dbReference>
<feature type="domain" description="HAMP" evidence="16">
    <location>
        <begin position="189"/>
        <end position="241"/>
    </location>
</feature>
<keyword evidence="12" id="KW-0902">Two-component regulatory system</keyword>
<evidence type="ECO:0000259" key="15">
    <source>
        <dbReference type="PROSITE" id="PS50109"/>
    </source>
</evidence>
<dbReference type="PRINTS" id="PR00344">
    <property type="entry name" value="BCTRLSENSOR"/>
</dbReference>
<evidence type="ECO:0000256" key="7">
    <source>
        <dbReference type="ARBA" id="ARBA00022692"/>
    </source>
</evidence>
<dbReference type="InterPro" id="IPR003660">
    <property type="entry name" value="HAMP_dom"/>
</dbReference>
<dbReference type="SMART" id="SM00304">
    <property type="entry name" value="HAMP"/>
    <property type="match status" value="1"/>
</dbReference>
<dbReference type="Pfam" id="PF00512">
    <property type="entry name" value="HisKA"/>
    <property type="match status" value="1"/>
</dbReference>
<dbReference type="InterPro" id="IPR003661">
    <property type="entry name" value="HisK_dim/P_dom"/>
</dbReference>
<evidence type="ECO:0000313" key="17">
    <source>
        <dbReference type="EMBL" id="MDH8677730.1"/>
    </source>
</evidence>
<feature type="transmembrane region" description="Helical" evidence="14">
    <location>
        <begin position="167"/>
        <end position="187"/>
    </location>
</feature>
<dbReference type="PANTHER" id="PTHR45528:SF1">
    <property type="entry name" value="SENSOR HISTIDINE KINASE CPXA"/>
    <property type="match status" value="1"/>
</dbReference>
<dbReference type="EMBL" id="JARYZI010000003">
    <property type="protein sequence ID" value="MDH8677730.1"/>
    <property type="molecule type" value="Genomic_DNA"/>
</dbReference>
<dbReference type="CDD" id="cd00082">
    <property type="entry name" value="HisKA"/>
    <property type="match status" value="1"/>
</dbReference>
<dbReference type="EC" id="2.7.13.3" evidence="3"/>
<evidence type="ECO:0000256" key="11">
    <source>
        <dbReference type="ARBA" id="ARBA00022989"/>
    </source>
</evidence>
<dbReference type="SUPFAM" id="SSF158472">
    <property type="entry name" value="HAMP domain-like"/>
    <property type="match status" value="1"/>
</dbReference>
<dbReference type="InterPro" id="IPR005467">
    <property type="entry name" value="His_kinase_dom"/>
</dbReference>
<keyword evidence="9 17" id="KW-0418">Kinase</keyword>
<dbReference type="InterPro" id="IPR036097">
    <property type="entry name" value="HisK_dim/P_sf"/>
</dbReference>
<comment type="catalytic activity">
    <reaction evidence="1">
        <text>ATP + protein L-histidine = ADP + protein N-phospho-L-histidine.</text>
        <dbReference type="EC" id="2.7.13.3"/>
    </reaction>
</comment>
<dbReference type="InterPro" id="IPR004358">
    <property type="entry name" value="Sig_transdc_His_kin-like_C"/>
</dbReference>
<evidence type="ECO:0000256" key="5">
    <source>
        <dbReference type="ARBA" id="ARBA00022553"/>
    </source>
</evidence>
<evidence type="ECO:0000256" key="13">
    <source>
        <dbReference type="ARBA" id="ARBA00023136"/>
    </source>
</evidence>
<keyword evidence="13 14" id="KW-0472">Membrane</keyword>
<accession>A0ABT6NBD8</accession>
<evidence type="ECO:0000256" key="10">
    <source>
        <dbReference type="ARBA" id="ARBA00022840"/>
    </source>
</evidence>
<dbReference type="CDD" id="cd06225">
    <property type="entry name" value="HAMP"/>
    <property type="match status" value="1"/>
</dbReference>
<evidence type="ECO:0000256" key="4">
    <source>
        <dbReference type="ARBA" id="ARBA00022475"/>
    </source>
</evidence>
<dbReference type="InterPro" id="IPR050398">
    <property type="entry name" value="HssS/ArlS-like"/>
</dbReference>
<dbReference type="RefSeq" id="WP_281093551.1">
    <property type="nucleotide sequence ID" value="NZ_JARYZI010000003.1"/>
</dbReference>
<dbReference type="PROSITE" id="PS50885">
    <property type="entry name" value="HAMP"/>
    <property type="match status" value="1"/>
</dbReference>
<dbReference type="InterPro" id="IPR036890">
    <property type="entry name" value="HATPase_C_sf"/>
</dbReference>
<dbReference type="Gene3D" id="6.10.340.10">
    <property type="match status" value="1"/>
</dbReference>
<feature type="transmembrane region" description="Helical" evidence="14">
    <location>
        <begin position="7"/>
        <end position="26"/>
    </location>
</feature>
<keyword evidence="18" id="KW-1185">Reference proteome</keyword>
<dbReference type="SMART" id="SM00388">
    <property type="entry name" value="HisKA"/>
    <property type="match status" value="1"/>
</dbReference>
<evidence type="ECO:0000256" key="9">
    <source>
        <dbReference type="ARBA" id="ARBA00022777"/>
    </source>
</evidence>
<keyword evidence="7 14" id="KW-0812">Transmembrane</keyword>
<dbReference type="SUPFAM" id="SSF55874">
    <property type="entry name" value="ATPase domain of HSP90 chaperone/DNA topoisomerase II/histidine kinase"/>
    <property type="match status" value="1"/>
</dbReference>
<evidence type="ECO:0000256" key="3">
    <source>
        <dbReference type="ARBA" id="ARBA00012438"/>
    </source>
</evidence>
<reference evidence="17 18" key="1">
    <citation type="submission" date="2023-04" db="EMBL/GenBank/DDBJ databases">
        <title>Fusibacter bizertensis strain WBS, isolated from littoral bottom sediments of the Arctic seas - biochemical and genomic analysis.</title>
        <authorList>
            <person name="Brioukhanov A.L."/>
        </authorList>
    </citation>
    <scope>NUCLEOTIDE SEQUENCE [LARGE SCALE GENOMIC DNA]</scope>
    <source>
        <strain evidence="17 18">WBS</strain>
    </source>
</reference>
<dbReference type="Pfam" id="PF02518">
    <property type="entry name" value="HATPase_c"/>
    <property type="match status" value="1"/>
</dbReference>
<proteinExistence type="predicted"/>
<evidence type="ECO:0000256" key="14">
    <source>
        <dbReference type="SAM" id="Phobius"/>
    </source>
</evidence>
<comment type="caution">
    <text evidence="17">The sequence shown here is derived from an EMBL/GenBank/DDBJ whole genome shotgun (WGS) entry which is preliminary data.</text>
</comment>
<evidence type="ECO:0000256" key="6">
    <source>
        <dbReference type="ARBA" id="ARBA00022679"/>
    </source>
</evidence>
<dbReference type="InterPro" id="IPR003594">
    <property type="entry name" value="HATPase_dom"/>
</dbReference>
<feature type="domain" description="Histidine kinase" evidence="15">
    <location>
        <begin position="256"/>
        <end position="475"/>
    </location>
</feature>
<keyword evidence="10" id="KW-0067">ATP-binding</keyword>
<protein>
    <recommendedName>
        <fullName evidence="3">histidine kinase</fullName>
        <ecNumber evidence="3">2.7.13.3</ecNumber>
    </recommendedName>
</protein>
<name>A0ABT6NBD8_9FIRM</name>
<dbReference type="Proteomes" id="UP001158045">
    <property type="component" value="Unassembled WGS sequence"/>
</dbReference>
<evidence type="ECO:0000313" key="18">
    <source>
        <dbReference type="Proteomes" id="UP001158045"/>
    </source>
</evidence>
<organism evidence="17 18">
    <name type="scientific">Fusibacter bizertensis</name>
    <dbReference type="NCBI Taxonomy" id="1488331"/>
    <lineage>
        <taxon>Bacteria</taxon>
        <taxon>Bacillati</taxon>
        <taxon>Bacillota</taxon>
        <taxon>Clostridia</taxon>
        <taxon>Eubacteriales</taxon>
        <taxon>Eubacteriales Family XII. Incertae Sedis</taxon>
        <taxon>Fusibacter</taxon>
    </lineage>
</organism>
<keyword evidence="5" id="KW-0597">Phosphoprotein</keyword>
<dbReference type="Gene3D" id="3.30.565.10">
    <property type="entry name" value="Histidine kinase-like ATPase, C-terminal domain"/>
    <property type="match status" value="1"/>
</dbReference>
<dbReference type="SUPFAM" id="SSF47384">
    <property type="entry name" value="Homodimeric domain of signal transducing histidine kinase"/>
    <property type="match status" value="1"/>
</dbReference>
<dbReference type="PANTHER" id="PTHR45528">
    <property type="entry name" value="SENSOR HISTIDINE KINASE CPXA"/>
    <property type="match status" value="1"/>
</dbReference>
<keyword evidence="8" id="KW-0547">Nucleotide-binding</keyword>
<evidence type="ECO:0000259" key="16">
    <source>
        <dbReference type="PROSITE" id="PS50885"/>
    </source>
</evidence>
<evidence type="ECO:0000256" key="8">
    <source>
        <dbReference type="ARBA" id="ARBA00022741"/>
    </source>
</evidence>
<evidence type="ECO:0000256" key="12">
    <source>
        <dbReference type="ARBA" id="ARBA00023012"/>
    </source>
</evidence>
<keyword evidence="11 14" id="KW-1133">Transmembrane helix</keyword>
<gene>
    <name evidence="17" type="ORF">QE109_06205</name>
</gene>